<proteinExistence type="predicted"/>
<dbReference type="PANTHER" id="PTHR31553:SF1">
    <property type="entry name" value="NF-KAPPA-B ESSENTIAL MODULATOR"/>
    <property type="match status" value="1"/>
</dbReference>
<dbReference type="Proteomes" id="UP000886998">
    <property type="component" value="Unassembled WGS sequence"/>
</dbReference>
<evidence type="ECO:0000256" key="2">
    <source>
        <dbReference type="ARBA" id="ARBA00022490"/>
    </source>
</evidence>
<evidence type="ECO:0000256" key="3">
    <source>
        <dbReference type="ARBA" id="ARBA00022723"/>
    </source>
</evidence>
<dbReference type="OrthoDB" id="6343844at2759"/>
<reference evidence="10" key="1">
    <citation type="submission" date="2020-08" db="EMBL/GenBank/DDBJ databases">
        <title>Multicomponent nature underlies the extraordinary mechanical properties of spider dragline silk.</title>
        <authorList>
            <person name="Kono N."/>
            <person name="Nakamura H."/>
            <person name="Mori M."/>
            <person name="Yoshida Y."/>
            <person name="Ohtoshi R."/>
            <person name="Malay A.D."/>
            <person name="Moran D.A.P."/>
            <person name="Tomita M."/>
            <person name="Numata K."/>
            <person name="Arakawa K."/>
        </authorList>
    </citation>
    <scope>NUCLEOTIDE SEQUENCE</scope>
</reference>
<evidence type="ECO:0000256" key="8">
    <source>
        <dbReference type="SAM" id="Coils"/>
    </source>
</evidence>
<dbReference type="InterPro" id="IPR051301">
    <property type="entry name" value="Optineurin/NFkB_EssMod"/>
</dbReference>
<dbReference type="GO" id="GO:0008270">
    <property type="term" value="F:zinc ion binding"/>
    <property type="evidence" value="ECO:0007669"/>
    <property type="project" value="UniProtKB-KW"/>
</dbReference>
<evidence type="ECO:0000256" key="6">
    <source>
        <dbReference type="ARBA" id="ARBA00023054"/>
    </source>
</evidence>
<sequence>MTSFETSPPENGLNESLDSSEFCLIPEQPLEDGEGMVSSQFDLGNSFPTQDIVGVEFQKRLVELVEDNESMKEALKWNNAMMKEQLHTISEWHNLMTSSLSQQKISLEEAKLRIQELEKENKELHLKNENASLHDDKRDFEILQTRGLQENIVLQNQLKEAEDKINILQKEVDLQKAEICSMKALYEAKVQEKIILEAQLKDQEELKSEYENVLLQVKSYESDLSQRHSIEKQQHSALKESEEKFGWELEKERSKHLETKKLLKILQADYDRVDKLLQVQSKDEREKREHLLLEREAEARRVLEQMDGLTAKLFDLEQQLEEKEEQLRLVTMQLETFKSDSESVPILKAQVDVYKSDLNNEKENSQKEIEKLTQQLNELQSSPFLCVNCGTQAETASKGKGRRKPSSSRQELYSCPVCQFGFKELQALTNHVNSCLDKAQ</sequence>
<evidence type="ECO:0000313" key="11">
    <source>
        <dbReference type="Proteomes" id="UP000886998"/>
    </source>
</evidence>
<keyword evidence="3" id="KW-0479">Metal-binding</keyword>
<evidence type="ECO:0000256" key="7">
    <source>
        <dbReference type="PROSITE-ProRule" id="PRU01142"/>
    </source>
</evidence>
<name>A0A8X6IER0_9ARAC</name>
<keyword evidence="5" id="KW-0862">Zinc</keyword>
<accession>A0A8X6IER0</accession>
<evidence type="ECO:0000256" key="5">
    <source>
        <dbReference type="ARBA" id="ARBA00022833"/>
    </source>
</evidence>
<dbReference type="GO" id="GO:0005737">
    <property type="term" value="C:cytoplasm"/>
    <property type="evidence" value="ECO:0007669"/>
    <property type="project" value="UniProtKB-SubCell"/>
</dbReference>
<dbReference type="EMBL" id="BMAV01025511">
    <property type="protein sequence ID" value="GFS42057.1"/>
    <property type="molecule type" value="Genomic_DNA"/>
</dbReference>
<protein>
    <recommendedName>
        <fullName evidence="9">CCHC NOA-type domain-containing protein</fullName>
    </recommendedName>
</protein>
<feature type="coiled-coil region" evidence="8">
    <location>
        <begin position="100"/>
        <end position="223"/>
    </location>
</feature>
<comment type="caution">
    <text evidence="10">The sequence shown here is derived from an EMBL/GenBank/DDBJ whole genome shotgun (WGS) entry which is preliminary data.</text>
</comment>
<keyword evidence="6 8" id="KW-0175">Coiled coil</keyword>
<dbReference type="PROSITE" id="PS51801">
    <property type="entry name" value="ZF_CCHC_NOA"/>
    <property type="match status" value="1"/>
</dbReference>
<comment type="subcellular location">
    <subcellularLocation>
        <location evidence="1">Cytoplasm</location>
    </subcellularLocation>
</comment>
<feature type="domain" description="CCHC NOA-type" evidence="9">
    <location>
        <begin position="407"/>
        <end position="437"/>
    </location>
</feature>
<feature type="coiled-coil region" evidence="8">
    <location>
        <begin position="299"/>
        <end position="382"/>
    </location>
</feature>
<keyword evidence="4 7" id="KW-0863">Zinc-finger</keyword>
<dbReference type="AlphaFoldDB" id="A0A8X6IER0"/>
<evidence type="ECO:0000259" key="9">
    <source>
        <dbReference type="PROSITE" id="PS51801"/>
    </source>
</evidence>
<evidence type="ECO:0000256" key="4">
    <source>
        <dbReference type="ARBA" id="ARBA00022771"/>
    </source>
</evidence>
<dbReference type="GO" id="GO:0070530">
    <property type="term" value="F:K63-linked polyubiquitin modification-dependent protein binding"/>
    <property type="evidence" value="ECO:0007669"/>
    <property type="project" value="InterPro"/>
</dbReference>
<dbReference type="GO" id="GO:0005634">
    <property type="term" value="C:nucleus"/>
    <property type="evidence" value="ECO:0007669"/>
    <property type="project" value="TreeGrafter"/>
</dbReference>
<dbReference type="GO" id="GO:0043122">
    <property type="term" value="P:regulation of canonical NF-kappaB signal transduction"/>
    <property type="evidence" value="ECO:0007669"/>
    <property type="project" value="TreeGrafter"/>
</dbReference>
<gene>
    <name evidence="10" type="primary">AVEN_188720_1</name>
    <name evidence="10" type="ORF">TNIN_241181</name>
</gene>
<evidence type="ECO:0000256" key="1">
    <source>
        <dbReference type="ARBA" id="ARBA00004496"/>
    </source>
</evidence>
<dbReference type="Gene3D" id="1.20.5.390">
    <property type="entry name" value="L1 transposable element, trimerization domain"/>
    <property type="match status" value="1"/>
</dbReference>
<organism evidence="10 11">
    <name type="scientific">Trichonephila inaurata madagascariensis</name>
    <dbReference type="NCBI Taxonomy" id="2747483"/>
    <lineage>
        <taxon>Eukaryota</taxon>
        <taxon>Metazoa</taxon>
        <taxon>Ecdysozoa</taxon>
        <taxon>Arthropoda</taxon>
        <taxon>Chelicerata</taxon>
        <taxon>Arachnida</taxon>
        <taxon>Araneae</taxon>
        <taxon>Araneomorphae</taxon>
        <taxon>Entelegynae</taxon>
        <taxon>Araneoidea</taxon>
        <taxon>Nephilidae</taxon>
        <taxon>Trichonephila</taxon>
        <taxon>Trichonephila inaurata</taxon>
    </lineage>
</organism>
<keyword evidence="2" id="KW-0963">Cytoplasm</keyword>
<keyword evidence="11" id="KW-1185">Reference proteome</keyword>
<dbReference type="InterPro" id="IPR034735">
    <property type="entry name" value="NEMO_ZF"/>
</dbReference>
<evidence type="ECO:0000313" key="10">
    <source>
        <dbReference type="EMBL" id="GFS42057.1"/>
    </source>
</evidence>
<dbReference type="PANTHER" id="PTHR31553">
    <property type="entry name" value="NF-KAPPA-B ESSENTIAL MODULATOR"/>
    <property type="match status" value="1"/>
</dbReference>
<dbReference type="Gene3D" id="1.20.5.990">
    <property type="entry name" value="Nemo cc2-lz domain - 1d5 darpin complex"/>
    <property type="match status" value="1"/>
</dbReference>